<dbReference type="AlphaFoldDB" id="A0A6C0KM91"/>
<organism evidence="1">
    <name type="scientific">viral metagenome</name>
    <dbReference type="NCBI Taxonomy" id="1070528"/>
    <lineage>
        <taxon>unclassified sequences</taxon>
        <taxon>metagenomes</taxon>
        <taxon>organismal metagenomes</taxon>
    </lineage>
</organism>
<protein>
    <recommendedName>
        <fullName evidence="2">S1 motif domain-containing protein</fullName>
    </recommendedName>
</protein>
<evidence type="ECO:0008006" key="2">
    <source>
        <dbReference type="Google" id="ProtNLM"/>
    </source>
</evidence>
<dbReference type="EMBL" id="MN740929">
    <property type="protein sequence ID" value="QHU18403.1"/>
    <property type="molecule type" value="Genomic_DNA"/>
</dbReference>
<reference evidence="1" key="1">
    <citation type="journal article" date="2020" name="Nature">
        <title>Giant virus diversity and host interactions through global metagenomics.</title>
        <authorList>
            <person name="Schulz F."/>
            <person name="Roux S."/>
            <person name="Paez-Espino D."/>
            <person name="Jungbluth S."/>
            <person name="Walsh D.A."/>
            <person name="Denef V.J."/>
            <person name="McMahon K.D."/>
            <person name="Konstantinidis K.T."/>
            <person name="Eloe-Fadrosh E.A."/>
            <person name="Kyrpides N.C."/>
            <person name="Woyke T."/>
        </authorList>
    </citation>
    <scope>NUCLEOTIDE SEQUENCE</scope>
    <source>
        <strain evidence="1">GVMAG-S-3300013006-138</strain>
    </source>
</reference>
<name>A0A6C0KM91_9ZZZZ</name>
<accession>A0A6C0KM91</accession>
<proteinExistence type="predicted"/>
<evidence type="ECO:0000313" key="1">
    <source>
        <dbReference type="EMBL" id="QHU18403.1"/>
    </source>
</evidence>
<sequence>MKASCNDRGGLGTMEQIAVFQEKVALSPIDLRADIRSFDDILLKKLKVQLEGKCSKNGYVIPGTLEILSRSLGFSEKGRGTADFLYYVKAQGKVYNPPDGLVVEGEVMLKNKMGCYVILDNAIRIMIPRDLHIGNEEFDSIELKDRIRIEIKKSQFRANATHILSIGQFLGKVGGDEVVGSAASAALAAEEESLQEEASEEEGGE</sequence>